<evidence type="ECO:0000313" key="4">
    <source>
        <dbReference type="Proteomes" id="UP000586042"/>
    </source>
</evidence>
<evidence type="ECO:0000313" key="3">
    <source>
        <dbReference type="EMBL" id="NUW32794.1"/>
    </source>
</evidence>
<gene>
    <name evidence="3" type="ORF">HTZ77_15325</name>
</gene>
<proteinExistence type="predicted"/>
<evidence type="ECO:0000256" key="1">
    <source>
        <dbReference type="SAM" id="Phobius"/>
    </source>
</evidence>
<evidence type="ECO:0000256" key="2">
    <source>
        <dbReference type="SAM" id="SignalP"/>
    </source>
</evidence>
<keyword evidence="1" id="KW-0812">Transmembrane</keyword>
<organism evidence="3 4">
    <name type="scientific">Nonomuraea montanisoli</name>
    <dbReference type="NCBI Taxonomy" id="2741721"/>
    <lineage>
        <taxon>Bacteria</taxon>
        <taxon>Bacillati</taxon>
        <taxon>Actinomycetota</taxon>
        <taxon>Actinomycetes</taxon>
        <taxon>Streptosporangiales</taxon>
        <taxon>Streptosporangiaceae</taxon>
        <taxon>Nonomuraea</taxon>
    </lineage>
</organism>
<keyword evidence="1" id="KW-1133">Transmembrane helix</keyword>
<dbReference type="Pfam" id="PF19516">
    <property type="entry name" value="DUF6049"/>
    <property type="match status" value="1"/>
</dbReference>
<sequence>MIRKATLLAVVSAALLAPVGVATPGTAAAKTFTAQASRQGLVLTVSSITPEYAKGAADVIKVSGTLRNDTGSDLSGLLVRLRYQTQPLADRAALETFQTDQTDQTLPSGASPTSRMDIPALAAGASAPWEFTLTPAQLAHPALPRFGVYPIAIEVQQAGWRRLAVQRTFVTYAPQQPKPVRNKLAIALPLIDQPHRVIDQPRHPDDATFVDDKLSASLTGKGRLADLLRIAKTAPPSVTWFMDAALLDDLTAMSKPYTVAGKDDPVKKPADPAAAQWLNDLRAALADSPVVATPYADPDVAALAHHGFDTQVGRAIELGGQKATQLLRPEVSTSINWPASGLLDADALDLLAVGKPGVAQVGKVLLTSANLPQQGQQATPTTQTGQTTQQTAFAPGATTPDATATLYSVAGPVTALVADPTLSRLFEPGGGAGSTLLSRQRFIAETAMIAAEPGQTTPRSIVVAPSRRWDPNPTLVSALLKTADDLPWLSLTRLDSVKPPKRAAARTAQTQRAGLTYTDDNRKEELGRKYLTPVKDIARNAELTSLITTDKPPSAFDAAVLRLTSSAWRNQTRAGRAATQLVRDAVDARMDMITITGADPDQPRTLAGSDGVVPVSVKNSLPVKITVDVEVTSNNPKVLRIVPQPTRRLVIGGNGQSGTLKVAMTAAAGVSGDSAVTVQLRTSDGQPYGKPVKLIIRTTGYTGIALVIVGAALTVMLAAVVTRVLRRRSQRRLERAARSRESEAV</sequence>
<feature type="signal peptide" evidence="2">
    <location>
        <begin position="1"/>
        <end position="22"/>
    </location>
</feature>
<keyword evidence="4" id="KW-1185">Reference proteome</keyword>
<name>A0A7Y6M418_9ACTN</name>
<reference evidence="3 4" key="1">
    <citation type="submission" date="2020-06" db="EMBL/GenBank/DDBJ databases">
        <title>Nonomuraea sp. SMC257, a novel actinomycete isolated from soil.</title>
        <authorList>
            <person name="Chanama M."/>
        </authorList>
    </citation>
    <scope>NUCLEOTIDE SEQUENCE [LARGE SCALE GENOMIC DNA]</scope>
    <source>
        <strain evidence="3 4">SMC257</strain>
    </source>
</reference>
<accession>A0A7Y6M418</accession>
<dbReference type="EMBL" id="JABWGN010000005">
    <property type="protein sequence ID" value="NUW32794.1"/>
    <property type="molecule type" value="Genomic_DNA"/>
</dbReference>
<comment type="caution">
    <text evidence="3">The sequence shown here is derived from an EMBL/GenBank/DDBJ whole genome shotgun (WGS) entry which is preliminary data.</text>
</comment>
<keyword evidence="2" id="KW-0732">Signal</keyword>
<feature type="transmembrane region" description="Helical" evidence="1">
    <location>
        <begin position="700"/>
        <end position="725"/>
    </location>
</feature>
<protein>
    <recommendedName>
        <fullName evidence="5">Glycoprotein</fullName>
    </recommendedName>
</protein>
<dbReference type="RefSeq" id="WP_175590208.1">
    <property type="nucleotide sequence ID" value="NZ_JABWGN010000005.1"/>
</dbReference>
<dbReference type="Proteomes" id="UP000586042">
    <property type="component" value="Unassembled WGS sequence"/>
</dbReference>
<keyword evidence="1" id="KW-0472">Membrane</keyword>
<feature type="chain" id="PRO_5038647701" description="Glycoprotein" evidence="2">
    <location>
        <begin position="23"/>
        <end position="745"/>
    </location>
</feature>
<evidence type="ECO:0008006" key="5">
    <source>
        <dbReference type="Google" id="ProtNLM"/>
    </source>
</evidence>
<dbReference type="AlphaFoldDB" id="A0A7Y6M418"/>
<dbReference type="InterPro" id="IPR046112">
    <property type="entry name" value="DUF6049"/>
</dbReference>